<dbReference type="KEGG" id="senf:GJR95_26325"/>
<organism evidence="1 2">
    <name type="scientific">Spirosoma endbachense</name>
    <dbReference type="NCBI Taxonomy" id="2666025"/>
    <lineage>
        <taxon>Bacteria</taxon>
        <taxon>Pseudomonadati</taxon>
        <taxon>Bacteroidota</taxon>
        <taxon>Cytophagia</taxon>
        <taxon>Cytophagales</taxon>
        <taxon>Cytophagaceae</taxon>
        <taxon>Spirosoma</taxon>
    </lineage>
</organism>
<dbReference type="Proteomes" id="UP000464577">
    <property type="component" value="Chromosome"/>
</dbReference>
<dbReference type="InterPro" id="IPR025345">
    <property type="entry name" value="DUF4249"/>
</dbReference>
<keyword evidence="2" id="KW-1185">Reference proteome</keyword>
<proteinExistence type="predicted"/>
<reference evidence="1 2" key="1">
    <citation type="submission" date="2019-11" db="EMBL/GenBank/DDBJ databases">
        <title>Spirosoma endbachense sp. nov., isolated from a natural salt meadow.</title>
        <authorList>
            <person name="Rojas J."/>
            <person name="Ambika Manirajan B."/>
            <person name="Ratering S."/>
            <person name="Suarez C."/>
            <person name="Geissler-Plaum R."/>
            <person name="Schnell S."/>
        </authorList>
    </citation>
    <scope>NUCLEOTIDE SEQUENCE [LARGE SCALE GENOMIC DNA]</scope>
    <source>
        <strain evidence="1 2">I-24</strain>
    </source>
</reference>
<dbReference type="Pfam" id="PF14054">
    <property type="entry name" value="DUF4249"/>
    <property type="match status" value="1"/>
</dbReference>
<protein>
    <submittedName>
        <fullName evidence="1">DUF4249 family protein</fullName>
    </submittedName>
</protein>
<name>A0A6P1W126_9BACT</name>
<sequence>MKVILFLIGLLLTTSLFWGCGSLRNEVDPGELGAETAKLVVSSFLSPQDSLLTVKLTRSRTVVGDSIGGSIDGENVTDATVTLSDGSRSVGLRYKADNQPYYSITAKQLPIAVGKTYTLTVQTPKGEQATSTCTIPGPVSVSAVTFDSLASGRNQRYFVQPRWKDPAGQPNYYQAAGVFVFVVKNQVEFSNLSFDDDNRGLFSDAGIDGNAMITGRAYLNGSTLSTSDQPVGFFRQYRTASVTINLFSVEQSYYQYWSAVLRQRRVRNNPFAEPVLIPSNIQGGLGCFAGYNNATFLLKLK</sequence>
<accession>A0A6P1W126</accession>
<dbReference type="RefSeq" id="WP_162388712.1">
    <property type="nucleotide sequence ID" value="NZ_CP045997.1"/>
</dbReference>
<evidence type="ECO:0000313" key="2">
    <source>
        <dbReference type="Proteomes" id="UP000464577"/>
    </source>
</evidence>
<gene>
    <name evidence="1" type="ORF">GJR95_26325</name>
</gene>
<evidence type="ECO:0000313" key="1">
    <source>
        <dbReference type="EMBL" id="QHV98298.1"/>
    </source>
</evidence>
<dbReference type="AlphaFoldDB" id="A0A6P1W126"/>
<dbReference type="EMBL" id="CP045997">
    <property type="protein sequence ID" value="QHV98298.1"/>
    <property type="molecule type" value="Genomic_DNA"/>
</dbReference>